<evidence type="ECO:0000313" key="4">
    <source>
        <dbReference type="EMBL" id="KDQ20791.1"/>
    </source>
</evidence>
<gene>
    <name evidence="4" type="ORF">BOTBODRAFT_26806</name>
</gene>
<sequence>MSQSEYFLRLSRDFSLQPNITYEQAVSILLQAYQVSANIPYAMSLIDKPNDGEIHIVFLHPQLPHLPPDGVRFLEQEQRYAIQIPPHRELEVFEVKFGFIPGGGETAASRVRRRFRLSKGGHPNIILLHYSRGPSHAIPPQILHQPIRAYPLRPSQEPPVFVLGEKAGQKVFPVGHPQQLHGHAHPHAHMSLSHPSQLQAQMHAGHAIAGDRHREQALMAVASQNNAMENALRREKDRGARPGRPVAEEDPGVGEEENVTFRALALARFKRNHEHLAELFSAVPISELPVPPSPYAALNKESLEAQLESLNAEIEILKQKAAEREQELQEKIQRESGDVSMVAV</sequence>
<dbReference type="AlphaFoldDB" id="A0A067NAJ3"/>
<accession>A0A067NAJ3</accession>
<keyword evidence="1" id="KW-0175">Coiled coil</keyword>
<dbReference type="Pfam" id="PF08549">
    <property type="entry name" value="SWI-SNF_Ssr4_N"/>
    <property type="match status" value="1"/>
</dbReference>
<evidence type="ECO:0000313" key="5">
    <source>
        <dbReference type="Proteomes" id="UP000027195"/>
    </source>
</evidence>
<dbReference type="Proteomes" id="UP000027195">
    <property type="component" value="Unassembled WGS sequence"/>
</dbReference>
<evidence type="ECO:0000256" key="2">
    <source>
        <dbReference type="SAM" id="MobiDB-lite"/>
    </source>
</evidence>
<feature type="domain" description="SWI/SNF and RSC complexes subunit Ssr4 N-terminal" evidence="3">
    <location>
        <begin position="13"/>
        <end position="124"/>
    </location>
</feature>
<dbReference type="InParanoid" id="A0A067NAJ3"/>
<protein>
    <recommendedName>
        <fullName evidence="3">SWI/SNF and RSC complexes subunit Ssr4 N-terminal domain-containing protein</fullName>
    </recommendedName>
</protein>
<dbReference type="GO" id="GO:0006338">
    <property type="term" value="P:chromatin remodeling"/>
    <property type="evidence" value="ECO:0007669"/>
    <property type="project" value="InterPro"/>
</dbReference>
<dbReference type="InterPro" id="IPR013859">
    <property type="entry name" value="Ssr4_N"/>
</dbReference>
<feature type="region of interest" description="Disordered" evidence="2">
    <location>
        <begin position="234"/>
        <end position="255"/>
    </location>
</feature>
<evidence type="ECO:0000256" key="1">
    <source>
        <dbReference type="SAM" id="Coils"/>
    </source>
</evidence>
<organism evidence="4 5">
    <name type="scientific">Botryobasidium botryosum (strain FD-172 SS1)</name>
    <dbReference type="NCBI Taxonomy" id="930990"/>
    <lineage>
        <taxon>Eukaryota</taxon>
        <taxon>Fungi</taxon>
        <taxon>Dikarya</taxon>
        <taxon>Basidiomycota</taxon>
        <taxon>Agaricomycotina</taxon>
        <taxon>Agaricomycetes</taxon>
        <taxon>Cantharellales</taxon>
        <taxon>Botryobasidiaceae</taxon>
        <taxon>Botryobasidium</taxon>
    </lineage>
</organism>
<feature type="coiled-coil region" evidence="1">
    <location>
        <begin position="300"/>
        <end position="338"/>
    </location>
</feature>
<name>A0A067NAJ3_BOTB1</name>
<keyword evidence="5" id="KW-1185">Reference proteome</keyword>
<proteinExistence type="predicted"/>
<reference evidence="5" key="1">
    <citation type="journal article" date="2014" name="Proc. Natl. Acad. Sci. U.S.A.">
        <title>Extensive sampling of basidiomycete genomes demonstrates inadequacy of the white-rot/brown-rot paradigm for wood decay fungi.</title>
        <authorList>
            <person name="Riley R."/>
            <person name="Salamov A.A."/>
            <person name="Brown D.W."/>
            <person name="Nagy L.G."/>
            <person name="Floudas D."/>
            <person name="Held B.W."/>
            <person name="Levasseur A."/>
            <person name="Lombard V."/>
            <person name="Morin E."/>
            <person name="Otillar R."/>
            <person name="Lindquist E.A."/>
            <person name="Sun H."/>
            <person name="LaButti K.M."/>
            <person name="Schmutz J."/>
            <person name="Jabbour D."/>
            <person name="Luo H."/>
            <person name="Baker S.E."/>
            <person name="Pisabarro A.G."/>
            <person name="Walton J.D."/>
            <person name="Blanchette R.A."/>
            <person name="Henrissat B."/>
            <person name="Martin F."/>
            <person name="Cullen D."/>
            <person name="Hibbett D.S."/>
            <person name="Grigoriev I.V."/>
        </authorList>
    </citation>
    <scope>NUCLEOTIDE SEQUENCE [LARGE SCALE GENOMIC DNA]</scope>
    <source>
        <strain evidence="5">FD-172 SS1</strain>
    </source>
</reference>
<dbReference type="OrthoDB" id="5321006at2759"/>
<evidence type="ECO:0000259" key="3">
    <source>
        <dbReference type="Pfam" id="PF08549"/>
    </source>
</evidence>
<dbReference type="HOGENOM" id="CLU_044238_0_0_1"/>
<dbReference type="EMBL" id="KL198017">
    <property type="protein sequence ID" value="KDQ20791.1"/>
    <property type="molecule type" value="Genomic_DNA"/>
</dbReference>